<comment type="function">
    <text evidence="5">Acetylates the N-terminal alanine of ribosomal protein bS18.</text>
</comment>
<accession>A0A0P0URL2</accession>
<keyword evidence="4 7" id="KW-0012">Acyltransferase</keyword>
<dbReference type="SUPFAM" id="SSF55729">
    <property type="entry name" value="Acyl-CoA N-acyltransferases (Nat)"/>
    <property type="match status" value="1"/>
</dbReference>
<dbReference type="AlphaFoldDB" id="A0A0P0URL2"/>
<dbReference type="PANTHER" id="PTHR43420:SF12">
    <property type="entry name" value="N-ACETYLTRANSFERASE DOMAIN-CONTAINING PROTEIN"/>
    <property type="match status" value="1"/>
</dbReference>
<comment type="subcellular location">
    <subcellularLocation>
        <location evidence="5">Cytoplasm</location>
    </subcellularLocation>
</comment>
<dbReference type="EC" id="2.3.1.266" evidence="5"/>
<reference evidence="7 8" key="2">
    <citation type="journal article" date="2016" name="ISME J.">
        <title>Heterogeneous composition of key metabolic gene clusters in a vent mussel symbiont population.</title>
        <authorList>
            <person name="Ikuta T."/>
            <person name="Takaki Y."/>
            <person name="Nagai Y."/>
            <person name="Shimamura S."/>
            <person name="Tsuda M."/>
            <person name="Kawagucci S."/>
            <person name="Aoki Y."/>
            <person name="Inoue K."/>
            <person name="Teruya M."/>
            <person name="Satou K."/>
            <person name="Teruya K."/>
            <person name="Shimoji M."/>
            <person name="Tamotsu H."/>
            <person name="Hirano T."/>
            <person name="Maruyama T."/>
            <person name="Yoshida T."/>
        </authorList>
    </citation>
    <scope>NUCLEOTIDE SEQUENCE [LARGE SCALE GENOMIC DNA]</scope>
    <source>
        <strain evidence="7 8">Myojin Knoll</strain>
    </source>
</reference>
<dbReference type="PANTHER" id="PTHR43420">
    <property type="entry name" value="ACETYLTRANSFERASE"/>
    <property type="match status" value="1"/>
</dbReference>
<evidence type="ECO:0000313" key="7">
    <source>
        <dbReference type="EMBL" id="BAS67753.1"/>
    </source>
</evidence>
<evidence type="ECO:0000256" key="1">
    <source>
        <dbReference type="ARBA" id="ARBA00005395"/>
    </source>
</evidence>
<dbReference type="CDD" id="cd04301">
    <property type="entry name" value="NAT_SF"/>
    <property type="match status" value="1"/>
</dbReference>
<dbReference type="Pfam" id="PF00583">
    <property type="entry name" value="Acetyltransf_1"/>
    <property type="match status" value="1"/>
</dbReference>
<reference evidence="7 8" key="1">
    <citation type="journal article" date="2000" name="Mar. Ecol. Prog. Ser.">
        <title>Phylogenetic characterization of endosymbionts in three hydrothermal vent mussels: influence on host distributions.</title>
        <authorList>
            <person name="Fujiwara Y."/>
            <person name="Takai K."/>
            <person name="Uematsu K."/>
            <person name="Tsuchida S."/>
            <person name="Hunt J.C."/>
            <person name="Hashimoto J."/>
        </authorList>
    </citation>
    <scope>NUCLEOTIDE SEQUENCE [LARGE SCALE GENOMIC DNA]</scope>
    <source>
        <strain evidence="7 8">Myojin Knoll</strain>
    </source>
</reference>
<dbReference type="InterPro" id="IPR016181">
    <property type="entry name" value="Acyl_CoA_acyltransferase"/>
</dbReference>
<dbReference type="NCBIfam" id="TIGR01575">
    <property type="entry name" value="rimI"/>
    <property type="match status" value="1"/>
</dbReference>
<dbReference type="InterPro" id="IPR006464">
    <property type="entry name" value="AcTrfase_RimI/Ard1"/>
</dbReference>
<evidence type="ECO:0000256" key="3">
    <source>
        <dbReference type="ARBA" id="ARBA00022679"/>
    </source>
</evidence>
<dbReference type="PROSITE" id="PS51186">
    <property type="entry name" value="GNAT"/>
    <property type="match status" value="1"/>
</dbReference>
<evidence type="ECO:0000259" key="6">
    <source>
        <dbReference type="PROSITE" id="PS51186"/>
    </source>
</evidence>
<name>A0A0P0URL2_9GAMM</name>
<dbReference type="STRING" id="1303921.BSEPE_0759"/>
<evidence type="ECO:0000313" key="8">
    <source>
        <dbReference type="Proteomes" id="UP000067399"/>
    </source>
</evidence>
<evidence type="ECO:0000256" key="2">
    <source>
        <dbReference type="ARBA" id="ARBA00022490"/>
    </source>
</evidence>
<dbReference type="RefSeq" id="WP_066044319.1">
    <property type="nucleotide sequence ID" value="NZ_AP013042.1"/>
</dbReference>
<comment type="catalytic activity">
    <reaction evidence="5">
        <text>N-terminal L-alanyl-[ribosomal protein bS18] + acetyl-CoA = N-terminal N(alpha)-acetyl-L-alanyl-[ribosomal protein bS18] + CoA + H(+)</text>
        <dbReference type="Rhea" id="RHEA:43756"/>
        <dbReference type="Rhea" id="RHEA-COMP:10676"/>
        <dbReference type="Rhea" id="RHEA-COMP:10677"/>
        <dbReference type="ChEBI" id="CHEBI:15378"/>
        <dbReference type="ChEBI" id="CHEBI:57287"/>
        <dbReference type="ChEBI" id="CHEBI:57288"/>
        <dbReference type="ChEBI" id="CHEBI:64718"/>
        <dbReference type="ChEBI" id="CHEBI:83683"/>
        <dbReference type="EC" id="2.3.1.266"/>
    </reaction>
</comment>
<protein>
    <recommendedName>
        <fullName evidence="5">[Ribosomal protein bS18]-alanine N-acetyltransferase</fullName>
        <ecNumber evidence="5">2.3.1.266</ecNumber>
    </recommendedName>
</protein>
<proteinExistence type="inferred from homology"/>
<gene>
    <name evidence="7" type="primary">rimI</name>
    <name evidence="7" type="ORF">BSEPE_0759</name>
</gene>
<organism evidence="7 8">
    <name type="scientific">endosymbiont of Bathymodiolus septemdierum str. Myojin knoll</name>
    <dbReference type="NCBI Taxonomy" id="1303921"/>
    <lineage>
        <taxon>Bacteria</taxon>
        <taxon>Pseudomonadati</taxon>
        <taxon>Pseudomonadota</taxon>
        <taxon>Gammaproteobacteria</taxon>
        <taxon>sulfur-oxidizing symbionts</taxon>
    </lineage>
</organism>
<evidence type="ECO:0000256" key="4">
    <source>
        <dbReference type="ARBA" id="ARBA00023315"/>
    </source>
</evidence>
<dbReference type="Proteomes" id="UP000067399">
    <property type="component" value="Chromosome"/>
</dbReference>
<dbReference type="GO" id="GO:0008999">
    <property type="term" value="F:protein-N-terminal-alanine acetyltransferase activity"/>
    <property type="evidence" value="ECO:0007669"/>
    <property type="project" value="UniProtKB-EC"/>
</dbReference>
<keyword evidence="3 7" id="KW-0808">Transferase</keyword>
<evidence type="ECO:0000256" key="5">
    <source>
        <dbReference type="RuleBase" id="RU363094"/>
    </source>
</evidence>
<dbReference type="EMBL" id="AP013042">
    <property type="protein sequence ID" value="BAS67753.1"/>
    <property type="molecule type" value="Genomic_DNA"/>
</dbReference>
<sequence length="147" mass="16919">MNVSFRIFDKQDIDAVLAIEQLAYEIPWNRAQFSQSLVNPNTLAHLILKENQIVGYSVALQTPDFTDLLNICIHPKFQHQGLGGQLFDYLLSESGARSIFIEVRASNRNALFFYKKLGFELINIRKKYYSDGEDAKILRFSISDKLE</sequence>
<keyword evidence="8" id="KW-1185">Reference proteome</keyword>
<dbReference type="Gene3D" id="3.40.630.30">
    <property type="match status" value="1"/>
</dbReference>
<keyword evidence="2 5" id="KW-0963">Cytoplasm</keyword>
<dbReference type="GO" id="GO:0005737">
    <property type="term" value="C:cytoplasm"/>
    <property type="evidence" value="ECO:0007669"/>
    <property type="project" value="UniProtKB-SubCell"/>
</dbReference>
<dbReference type="InterPro" id="IPR000182">
    <property type="entry name" value="GNAT_dom"/>
</dbReference>
<dbReference type="InterPro" id="IPR050680">
    <property type="entry name" value="YpeA/RimI_acetyltransf"/>
</dbReference>
<dbReference type="KEGG" id="ebh:BSEPE_0759"/>
<dbReference type="OrthoDB" id="9796919at2"/>
<comment type="similarity">
    <text evidence="1 5">Belongs to the acetyltransferase family. RimI subfamily.</text>
</comment>
<feature type="domain" description="N-acetyltransferase" evidence="6">
    <location>
        <begin position="3"/>
        <end position="143"/>
    </location>
</feature>